<organism evidence="1">
    <name type="scientific">Actinoplanes garbadinensis</name>
    <dbReference type="NCBI Taxonomy" id="69485"/>
    <lineage>
        <taxon>Bacteria</taxon>
        <taxon>Bacillati</taxon>
        <taxon>Actinomycetota</taxon>
        <taxon>Actinomycetes</taxon>
        <taxon>Micromonosporales</taxon>
        <taxon>Micromonosporaceae</taxon>
        <taxon>Actinoplanes</taxon>
    </lineage>
</organism>
<dbReference type="EMBL" id="FJ547091">
    <property type="protein sequence ID" value="ACR33041.1"/>
    <property type="molecule type" value="Genomic_DNA"/>
</dbReference>
<name>C4NFG9_ACTGA</name>
<protein>
    <submittedName>
        <fullName evidence="1">Uncharacterized protein</fullName>
    </submittedName>
</protein>
<evidence type="ECO:0000313" key="1">
    <source>
        <dbReference type="EMBL" id="ACR33041.1"/>
    </source>
</evidence>
<reference evidence="1" key="1">
    <citation type="journal article" date="2009" name="Mol. Microbiol.">
        <title>Organization of the genes encoding the biosynthesis of actagardine and engineering of a variant generation system.</title>
        <authorList>
            <person name="Boakes S."/>
            <person name="Cortes J."/>
            <person name="Appleyard A.N."/>
            <person name="Rudd B.A.M."/>
            <person name="Dawson M.J."/>
        </authorList>
    </citation>
    <scope>NUCLEOTIDE SEQUENCE</scope>
    <source>
        <strain evidence="1">ATCC 31049</strain>
    </source>
</reference>
<accession>C4NFG9</accession>
<sequence>MREGERQTADVGKPCPDLVEVLSREIQAGNQGASASEVVEIFDLELVGIFRGAVTQKLPGIEVLRKHLHLKQGGVQVRSVVVRAEDPAGIVVVGDLCARIDNRDVGLAQGDAYWERRDDTVDRLDQIRADSPCEFDDMVRLGAGVHGDGQRRVRQRFADVANLFGVQRAIINESRIRTKIDPDDVDAQGDERGSFPRGSHPIHFDDLICHSAPHSHAVHRRPGNFRG</sequence>
<proteinExistence type="predicted"/>
<dbReference type="AlphaFoldDB" id="C4NFG9"/>